<reference evidence="1" key="1">
    <citation type="submission" date="2014-05" db="EMBL/GenBank/DDBJ databases">
        <authorList>
            <person name="Chronopoulou M."/>
        </authorList>
    </citation>
    <scope>NUCLEOTIDE SEQUENCE</scope>
    <source>
        <tissue evidence="1">Whole organism</tissue>
    </source>
</reference>
<protein>
    <submittedName>
        <fullName evidence="1">Uncharacterized protein</fullName>
    </submittedName>
</protein>
<evidence type="ECO:0000313" key="1">
    <source>
        <dbReference type="EMBL" id="CDW28625.1"/>
    </source>
</evidence>
<accession>A0A0K2TS38</accession>
<proteinExistence type="predicted"/>
<dbReference type="AlphaFoldDB" id="A0A0K2TS38"/>
<feature type="non-terminal residue" evidence="1">
    <location>
        <position position="1"/>
    </location>
</feature>
<name>A0A0K2TS38_LEPSM</name>
<sequence>LFHAFLSVRSPHLATSMGSSFPPLDGVIAPGNLLFEFAPLENTQATPLDGQWLMIWQRRWDQIQNALHTSELFTIEFFRRHRQGDVFIIVLPAAPTGRRIYYRIKIIVPKLGAPRDEAVGEFGALLETTVHFFYQSVSASSFPPCGSARKTSHNDELYASDPYIDEKISEA</sequence>
<organism evidence="1">
    <name type="scientific">Lepeophtheirus salmonis</name>
    <name type="common">Salmon louse</name>
    <name type="synonym">Caligus salmonis</name>
    <dbReference type="NCBI Taxonomy" id="72036"/>
    <lineage>
        <taxon>Eukaryota</taxon>
        <taxon>Metazoa</taxon>
        <taxon>Ecdysozoa</taxon>
        <taxon>Arthropoda</taxon>
        <taxon>Crustacea</taxon>
        <taxon>Multicrustacea</taxon>
        <taxon>Hexanauplia</taxon>
        <taxon>Copepoda</taxon>
        <taxon>Siphonostomatoida</taxon>
        <taxon>Caligidae</taxon>
        <taxon>Lepeophtheirus</taxon>
    </lineage>
</organism>
<dbReference type="EMBL" id="HACA01011264">
    <property type="protein sequence ID" value="CDW28625.1"/>
    <property type="molecule type" value="Transcribed_RNA"/>
</dbReference>